<evidence type="ECO:0000259" key="8">
    <source>
        <dbReference type="Pfam" id="PF25183"/>
    </source>
</evidence>
<dbReference type="SUPFAM" id="SSF56935">
    <property type="entry name" value="Porins"/>
    <property type="match status" value="1"/>
</dbReference>
<dbReference type="EMBL" id="CP030041">
    <property type="protein sequence ID" value="AWW30503.1"/>
    <property type="molecule type" value="Genomic_DNA"/>
</dbReference>
<dbReference type="Gene3D" id="2.40.170.20">
    <property type="entry name" value="TonB-dependent receptor, beta-barrel domain"/>
    <property type="match status" value="1"/>
</dbReference>
<keyword evidence="4 7" id="KW-0812">Transmembrane</keyword>
<keyword evidence="2" id="KW-0813">Transport</keyword>
<keyword evidence="10" id="KW-1185">Reference proteome</keyword>
<keyword evidence="6" id="KW-0998">Cell outer membrane</keyword>
<dbReference type="OrthoDB" id="9768147at2"/>
<name>A0A2Z4IJC3_9BACT</name>
<dbReference type="Gene3D" id="2.60.40.1120">
    <property type="entry name" value="Carboxypeptidase-like, regulatory domain"/>
    <property type="match status" value="1"/>
</dbReference>
<dbReference type="KEGG" id="est:DN752_10410"/>
<dbReference type="Proteomes" id="UP000248688">
    <property type="component" value="Chromosome"/>
</dbReference>
<dbReference type="GO" id="GO:0009279">
    <property type="term" value="C:cell outer membrane"/>
    <property type="evidence" value="ECO:0007669"/>
    <property type="project" value="UniProtKB-SubCell"/>
</dbReference>
<organism evidence="9 10">
    <name type="scientific">Echinicola strongylocentroti</name>
    <dbReference type="NCBI Taxonomy" id="1795355"/>
    <lineage>
        <taxon>Bacteria</taxon>
        <taxon>Pseudomonadati</taxon>
        <taxon>Bacteroidota</taxon>
        <taxon>Cytophagia</taxon>
        <taxon>Cytophagales</taxon>
        <taxon>Cyclobacteriaceae</taxon>
        <taxon>Echinicola</taxon>
    </lineage>
</organism>
<keyword evidence="5 7" id="KW-0472">Membrane</keyword>
<dbReference type="InterPro" id="IPR057601">
    <property type="entry name" value="Oar-like_b-barrel"/>
</dbReference>
<evidence type="ECO:0000256" key="2">
    <source>
        <dbReference type="ARBA" id="ARBA00022448"/>
    </source>
</evidence>
<comment type="subcellular location">
    <subcellularLocation>
        <location evidence="1">Cell outer membrane</location>
        <topology evidence="1">Multi-pass membrane protein</topology>
    </subcellularLocation>
</comment>
<evidence type="ECO:0000256" key="4">
    <source>
        <dbReference type="ARBA" id="ARBA00022692"/>
    </source>
</evidence>
<gene>
    <name evidence="9" type="ORF">DN752_10410</name>
</gene>
<dbReference type="GO" id="GO:0015344">
    <property type="term" value="F:siderophore uptake transmembrane transporter activity"/>
    <property type="evidence" value="ECO:0007669"/>
    <property type="project" value="TreeGrafter"/>
</dbReference>
<dbReference type="InterPro" id="IPR039426">
    <property type="entry name" value="TonB-dep_rcpt-like"/>
</dbReference>
<evidence type="ECO:0000256" key="7">
    <source>
        <dbReference type="SAM" id="Phobius"/>
    </source>
</evidence>
<evidence type="ECO:0000256" key="5">
    <source>
        <dbReference type="ARBA" id="ARBA00023136"/>
    </source>
</evidence>
<dbReference type="Pfam" id="PF25183">
    <property type="entry name" value="OMP_b-brl_4"/>
    <property type="match status" value="2"/>
</dbReference>
<dbReference type="PANTHER" id="PTHR30069">
    <property type="entry name" value="TONB-DEPENDENT OUTER MEMBRANE RECEPTOR"/>
    <property type="match status" value="1"/>
</dbReference>
<accession>A0A2Z4IJC3</accession>
<protein>
    <recommendedName>
        <fullName evidence="8">TonB-dependent transporter Oar-like beta-barrel domain-containing protein</fullName>
    </recommendedName>
</protein>
<dbReference type="AlphaFoldDB" id="A0A2Z4IJC3"/>
<evidence type="ECO:0000256" key="6">
    <source>
        <dbReference type="ARBA" id="ARBA00023237"/>
    </source>
</evidence>
<dbReference type="Pfam" id="PF13620">
    <property type="entry name" value="CarboxypepD_reg"/>
    <property type="match status" value="1"/>
</dbReference>
<evidence type="ECO:0000313" key="10">
    <source>
        <dbReference type="Proteomes" id="UP000248688"/>
    </source>
</evidence>
<dbReference type="InterPro" id="IPR008969">
    <property type="entry name" value="CarboxyPept-like_regulatory"/>
</dbReference>
<evidence type="ECO:0000313" key="9">
    <source>
        <dbReference type="EMBL" id="AWW30503.1"/>
    </source>
</evidence>
<feature type="domain" description="TonB-dependent transporter Oar-like beta-barrel" evidence="8">
    <location>
        <begin position="368"/>
        <end position="1013"/>
    </location>
</feature>
<reference evidence="9 10" key="1">
    <citation type="submission" date="2018-06" db="EMBL/GenBank/DDBJ databases">
        <title>Echinicola strongylocentroti sp. nov., isolated from a sea urchin Strongylocentrotus intermedius.</title>
        <authorList>
            <person name="Bae S.S."/>
        </authorList>
    </citation>
    <scope>NUCLEOTIDE SEQUENCE [LARGE SCALE GENOMIC DNA]</scope>
    <source>
        <strain evidence="9 10">MEBiC08714</strain>
    </source>
</reference>
<evidence type="ECO:0000256" key="3">
    <source>
        <dbReference type="ARBA" id="ARBA00022452"/>
    </source>
</evidence>
<dbReference type="InterPro" id="IPR036942">
    <property type="entry name" value="Beta-barrel_TonB_sf"/>
</dbReference>
<proteinExistence type="predicted"/>
<evidence type="ECO:0000256" key="1">
    <source>
        <dbReference type="ARBA" id="ARBA00004571"/>
    </source>
</evidence>
<dbReference type="InterPro" id="IPR037066">
    <property type="entry name" value="Plug_dom_sf"/>
</dbReference>
<dbReference type="SUPFAM" id="SSF49464">
    <property type="entry name" value="Carboxypeptidase regulatory domain-like"/>
    <property type="match status" value="1"/>
</dbReference>
<feature type="domain" description="TonB-dependent transporter Oar-like beta-barrel" evidence="8">
    <location>
        <begin position="262"/>
        <end position="330"/>
    </location>
</feature>
<sequence>MENQFKQISFYQSQNQIMKQLLLKSLFAMTLLLAGVSSLYGQGITTASMSGVVEDPNGETLPGANVVATHTPSGTKYGASTRVDGRFTIQGMRVGGPYTVEISYIGFEKAVVENINLQLGQAYGLDVVLQEEGLEIEGVEVLATRSPVINDERTGAATNISNEQINSLPSISRSISDFTRLTPQASTAGSGTSFAGQNNRYNQFAIDGTVNNDVFGLSASGTNGGQTGVQPISLDAIEQVQVVIAPYDVRQGGFTGGGINAITRSGNNNYEGSVYYYSNNQNLVGKSPDEERIKLDSYTDYQTGFRLGGPVVKDKLFFFVNGEVTNRTQPLLYQPGSGSSNISVDEMERVASVAERLGYDPGPYGAYSNVTSSEKVFARLDWNINQNNKLTLRHSYVYGENIDGSRSPNSANFYNNGEFFPSTTNSTVLELTSNFQSNISNELRIGYTSVRDDRDYLGDPFPAINVRLSGGRSINLGSEPFSTANQLDQDVLTITDNLTLFKGRHTLTFGTHNEFYSTYNLFIRQNFGAYSYFSIEDFETVGTPGEVLPRSYDYSYSRTDNPQQGAEFNAFQLGFYAQDEYQATRDLKLTAGLRLDIPTFSEKPSVNEQFNEEFAEYGVATDQMPGAQLMISPRVGVNWDVNGEGTTQVRGGIGLFTGRVPFVWLSNQYTNTGNEFGRVNLSRNEGSIGRFEGNEDFTFVPDPYGQPDAADLGQDLTSSEINVTDKDFKFPQIFRVNGAVDHQFPGGLIATFEAIYSKNLKNIDYRNLNKQEAGTLQGGPDDRVIFDSEYMNGGFNDVLLLTNTNKGYAYNLTAQLQKNFEGGLSMSAAYTYGESKDVNGGTSSQAYSNWRYVETVNGGNNTELGFSDNNIRSRVVASVNYKINYKNGSSTSIGLFYNGQSGVPLSYVYDGDINNDDTNGNDLIYVPASADEINFVGSASEQASQWNRLNAFIEGNEYLSSRRGQYVERNGDKLPWTNQVDLRFMHEFKLATVGETNHRLQLSFDVFNLGNLISKEWGRQYSVSNNSFSLINFEGYEDGGYVPTYSYDGSGLSEGNPYFVSDFLSRWRGQIGIRYIFD</sequence>
<dbReference type="GO" id="GO:0044718">
    <property type="term" value="P:siderophore transmembrane transport"/>
    <property type="evidence" value="ECO:0007669"/>
    <property type="project" value="TreeGrafter"/>
</dbReference>
<keyword evidence="7" id="KW-1133">Transmembrane helix</keyword>
<keyword evidence="3" id="KW-1134">Transmembrane beta strand</keyword>
<dbReference type="PANTHER" id="PTHR30069:SF46">
    <property type="entry name" value="OAR PROTEIN"/>
    <property type="match status" value="1"/>
</dbReference>
<dbReference type="Gene3D" id="2.170.130.10">
    <property type="entry name" value="TonB-dependent receptor, plug domain"/>
    <property type="match status" value="1"/>
</dbReference>
<feature type="transmembrane region" description="Helical" evidence="7">
    <location>
        <begin position="21"/>
        <end position="40"/>
    </location>
</feature>